<gene>
    <name evidence="2" type="ORF">AGOR_G00131570</name>
</gene>
<comment type="caution">
    <text evidence="2">The sequence shown here is derived from an EMBL/GenBank/DDBJ whole genome shotgun (WGS) entry which is preliminary data.</text>
</comment>
<protein>
    <submittedName>
        <fullName evidence="2">Uncharacterized protein</fullName>
    </submittedName>
</protein>
<dbReference type="Proteomes" id="UP000829720">
    <property type="component" value="Unassembled WGS sequence"/>
</dbReference>
<keyword evidence="3" id="KW-1185">Reference proteome</keyword>
<dbReference type="AlphaFoldDB" id="A0A8T3DCI7"/>
<name>A0A8T3DCI7_9TELE</name>
<dbReference type="OrthoDB" id="271725at2759"/>
<feature type="compositionally biased region" description="Polar residues" evidence="1">
    <location>
        <begin position="78"/>
        <end position="89"/>
    </location>
</feature>
<feature type="region of interest" description="Disordered" evidence="1">
    <location>
        <begin position="70"/>
        <end position="101"/>
    </location>
</feature>
<evidence type="ECO:0000313" key="3">
    <source>
        <dbReference type="Proteomes" id="UP000829720"/>
    </source>
</evidence>
<proteinExistence type="predicted"/>
<evidence type="ECO:0000313" key="2">
    <source>
        <dbReference type="EMBL" id="KAI1892265.1"/>
    </source>
</evidence>
<accession>A0A8T3DCI7</accession>
<reference evidence="2" key="1">
    <citation type="submission" date="2021-01" db="EMBL/GenBank/DDBJ databases">
        <authorList>
            <person name="Zahm M."/>
            <person name="Roques C."/>
            <person name="Cabau C."/>
            <person name="Klopp C."/>
            <person name="Donnadieu C."/>
            <person name="Jouanno E."/>
            <person name="Lampietro C."/>
            <person name="Louis A."/>
            <person name="Herpin A."/>
            <person name="Echchiki A."/>
            <person name="Berthelot C."/>
            <person name="Parey E."/>
            <person name="Roest-Crollius H."/>
            <person name="Braasch I."/>
            <person name="Postlethwait J."/>
            <person name="Bobe J."/>
            <person name="Montfort J."/>
            <person name="Bouchez O."/>
            <person name="Begum T."/>
            <person name="Mejri S."/>
            <person name="Adams A."/>
            <person name="Chen W.-J."/>
            <person name="Guiguen Y."/>
        </authorList>
    </citation>
    <scope>NUCLEOTIDE SEQUENCE</scope>
    <source>
        <tissue evidence="2">Blood</tissue>
    </source>
</reference>
<dbReference type="EMBL" id="JAERUA010000012">
    <property type="protein sequence ID" value="KAI1892265.1"/>
    <property type="molecule type" value="Genomic_DNA"/>
</dbReference>
<organism evidence="2 3">
    <name type="scientific">Albula goreensis</name>
    <dbReference type="NCBI Taxonomy" id="1534307"/>
    <lineage>
        <taxon>Eukaryota</taxon>
        <taxon>Metazoa</taxon>
        <taxon>Chordata</taxon>
        <taxon>Craniata</taxon>
        <taxon>Vertebrata</taxon>
        <taxon>Euteleostomi</taxon>
        <taxon>Actinopterygii</taxon>
        <taxon>Neopterygii</taxon>
        <taxon>Teleostei</taxon>
        <taxon>Albuliformes</taxon>
        <taxon>Albulidae</taxon>
        <taxon>Albula</taxon>
    </lineage>
</organism>
<sequence length="101" mass="11038">MHHQSYLMQPAGTVLTPTLDHAMSIQPTSMMGPLTQQLSHLSLGSTGTYMPANTTMQGTYIPQYTPVPASSVSVEESNGQQQPQVTMETPSEHTAYYQHSK</sequence>
<evidence type="ECO:0000256" key="1">
    <source>
        <dbReference type="SAM" id="MobiDB-lite"/>
    </source>
</evidence>